<evidence type="ECO:0000256" key="5">
    <source>
        <dbReference type="ARBA" id="ARBA00023015"/>
    </source>
</evidence>
<evidence type="ECO:0000256" key="9">
    <source>
        <dbReference type="ARBA" id="ARBA00023242"/>
    </source>
</evidence>
<keyword evidence="8" id="KW-0675">Receptor</keyword>
<dbReference type="GO" id="GO:0008270">
    <property type="term" value="F:zinc ion binding"/>
    <property type="evidence" value="ECO:0007669"/>
    <property type="project" value="UniProtKB-KW"/>
</dbReference>
<dbReference type="EMBL" id="OU893345">
    <property type="protein sequence ID" value="CAG9785637.1"/>
    <property type="molecule type" value="Genomic_DNA"/>
</dbReference>
<sequence>MILKNSVTINNEGDRLLDIPCNVCGDRSSGKHYGIYSCDAMETISRIKKFSKISL</sequence>
<organism evidence="11 12">
    <name type="scientific">Diatraea saccharalis</name>
    <name type="common">sugarcane borer</name>
    <dbReference type="NCBI Taxonomy" id="40085"/>
    <lineage>
        <taxon>Eukaryota</taxon>
        <taxon>Metazoa</taxon>
        <taxon>Ecdysozoa</taxon>
        <taxon>Arthropoda</taxon>
        <taxon>Hexapoda</taxon>
        <taxon>Insecta</taxon>
        <taxon>Pterygota</taxon>
        <taxon>Neoptera</taxon>
        <taxon>Endopterygota</taxon>
        <taxon>Lepidoptera</taxon>
        <taxon>Glossata</taxon>
        <taxon>Ditrysia</taxon>
        <taxon>Pyraloidea</taxon>
        <taxon>Crambidae</taxon>
        <taxon>Crambinae</taxon>
        <taxon>Diatraea</taxon>
    </lineage>
</organism>
<dbReference type="GO" id="GO:0043565">
    <property type="term" value="F:sequence-specific DNA binding"/>
    <property type="evidence" value="ECO:0007669"/>
    <property type="project" value="InterPro"/>
</dbReference>
<feature type="domain" description="Nuclear receptor" evidence="10">
    <location>
        <begin position="20"/>
        <end position="43"/>
    </location>
</feature>
<reference evidence="11" key="2">
    <citation type="submission" date="2022-10" db="EMBL/GenBank/DDBJ databases">
        <authorList>
            <consortium name="ENA_rothamsted_submissions"/>
            <consortium name="culmorum"/>
            <person name="King R."/>
        </authorList>
    </citation>
    <scope>NUCLEOTIDE SEQUENCE</scope>
</reference>
<evidence type="ECO:0000259" key="10">
    <source>
        <dbReference type="Pfam" id="PF00105"/>
    </source>
</evidence>
<accession>A0A9N9QXZ2</accession>
<protein>
    <recommendedName>
        <fullName evidence="10">Nuclear receptor domain-containing protein</fullName>
    </recommendedName>
</protein>
<evidence type="ECO:0000256" key="7">
    <source>
        <dbReference type="ARBA" id="ARBA00023163"/>
    </source>
</evidence>
<keyword evidence="7" id="KW-0804">Transcription</keyword>
<dbReference type="GO" id="GO:0005634">
    <property type="term" value="C:nucleus"/>
    <property type="evidence" value="ECO:0007669"/>
    <property type="project" value="UniProtKB-SubCell"/>
</dbReference>
<proteinExistence type="predicted"/>
<evidence type="ECO:0000256" key="6">
    <source>
        <dbReference type="ARBA" id="ARBA00023125"/>
    </source>
</evidence>
<evidence type="ECO:0000313" key="12">
    <source>
        <dbReference type="Proteomes" id="UP001153714"/>
    </source>
</evidence>
<dbReference type="SUPFAM" id="SSF57716">
    <property type="entry name" value="Glucocorticoid receptor-like (DNA-binding domain)"/>
    <property type="match status" value="1"/>
</dbReference>
<dbReference type="Gene3D" id="3.30.50.10">
    <property type="entry name" value="Erythroid Transcription Factor GATA-1, subunit A"/>
    <property type="match status" value="1"/>
</dbReference>
<comment type="subcellular location">
    <subcellularLocation>
        <location evidence="1">Nucleus</location>
    </subcellularLocation>
</comment>
<evidence type="ECO:0000256" key="1">
    <source>
        <dbReference type="ARBA" id="ARBA00004123"/>
    </source>
</evidence>
<keyword evidence="4" id="KW-0862">Zinc</keyword>
<evidence type="ECO:0000256" key="3">
    <source>
        <dbReference type="ARBA" id="ARBA00022771"/>
    </source>
</evidence>
<dbReference type="AlphaFoldDB" id="A0A9N9QXZ2"/>
<evidence type="ECO:0000256" key="8">
    <source>
        <dbReference type="ARBA" id="ARBA00023170"/>
    </source>
</evidence>
<dbReference type="Pfam" id="PF00105">
    <property type="entry name" value="zf-C4"/>
    <property type="match status" value="1"/>
</dbReference>
<keyword evidence="12" id="KW-1185">Reference proteome</keyword>
<keyword evidence="6" id="KW-0238">DNA-binding</keyword>
<dbReference type="InterPro" id="IPR013088">
    <property type="entry name" value="Znf_NHR/GATA"/>
</dbReference>
<evidence type="ECO:0000313" key="11">
    <source>
        <dbReference type="EMBL" id="CAG9785637.1"/>
    </source>
</evidence>
<reference evidence="11" key="1">
    <citation type="submission" date="2021-12" db="EMBL/GenBank/DDBJ databases">
        <authorList>
            <person name="King R."/>
        </authorList>
    </citation>
    <scope>NUCLEOTIDE SEQUENCE</scope>
</reference>
<dbReference type="Proteomes" id="UP001153714">
    <property type="component" value="Chromosome 14"/>
</dbReference>
<keyword evidence="2" id="KW-0479">Metal-binding</keyword>
<dbReference type="GO" id="GO:0003700">
    <property type="term" value="F:DNA-binding transcription factor activity"/>
    <property type="evidence" value="ECO:0007669"/>
    <property type="project" value="InterPro"/>
</dbReference>
<keyword evidence="5" id="KW-0805">Transcription regulation</keyword>
<dbReference type="InterPro" id="IPR001628">
    <property type="entry name" value="Znf_hrmn_rcpt"/>
</dbReference>
<dbReference type="OrthoDB" id="7634782at2759"/>
<gene>
    <name evidence="11" type="ORF">DIATSA_LOCUS3653</name>
</gene>
<keyword evidence="3" id="KW-0863">Zinc-finger</keyword>
<evidence type="ECO:0000256" key="2">
    <source>
        <dbReference type="ARBA" id="ARBA00022723"/>
    </source>
</evidence>
<evidence type="ECO:0000256" key="4">
    <source>
        <dbReference type="ARBA" id="ARBA00022833"/>
    </source>
</evidence>
<keyword evidence="9" id="KW-0539">Nucleus</keyword>
<name>A0A9N9QXZ2_9NEOP</name>